<sequence length="123" mass="14355">MVLQAFFYHLNDLAVINAWILYKEVSLKKDPKAKVLNQTPFRTEVAEIFCKMSKSGALKRGQPSNEVQRQLETKKKCPRVVVPPKDLRQDAVNHWPNWKGWSENEVKLVMNPDRIDGDKEFYP</sequence>
<dbReference type="EMBL" id="BGPR01015122">
    <property type="protein sequence ID" value="GBN68087.1"/>
    <property type="molecule type" value="Genomic_DNA"/>
</dbReference>
<dbReference type="PANTHER" id="PTHR47272">
    <property type="entry name" value="DDE_TNP_1_7 DOMAIN-CONTAINING PROTEIN"/>
    <property type="match status" value="1"/>
</dbReference>
<dbReference type="AlphaFoldDB" id="A0A4Y2QXI2"/>
<name>A0A4Y2QXI2_ARAVE</name>
<comment type="caution">
    <text evidence="1">The sequence shown here is derived from an EMBL/GenBank/DDBJ whole genome shotgun (WGS) entry which is preliminary data.</text>
</comment>
<evidence type="ECO:0000313" key="2">
    <source>
        <dbReference type="Proteomes" id="UP000499080"/>
    </source>
</evidence>
<evidence type="ECO:0008006" key="3">
    <source>
        <dbReference type="Google" id="ProtNLM"/>
    </source>
</evidence>
<gene>
    <name evidence="1" type="ORF">AVEN_275514_1</name>
</gene>
<accession>A0A4Y2QXI2</accession>
<evidence type="ECO:0000313" key="1">
    <source>
        <dbReference type="EMBL" id="GBN68087.1"/>
    </source>
</evidence>
<proteinExistence type="predicted"/>
<dbReference type="Proteomes" id="UP000499080">
    <property type="component" value="Unassembled WGS sequence"/>
</dbReference>
<dbReference type="OrthoDB" id="122438at2759"/>
<reference evidence="1 2" key="1">
    <citation type="journal article" date="2019" name="Sci. Rep.">
        <title>Orb-weaving spider Araneus ventricosus genome elucidates the spidroin gene catalogue.</title>
        <authorList>
            <person name="Kono N."/>
            <person name="Nakamura H."/>
            <person name="Ohtoshi R."/>
            <person name="Moran D.A.P."/>
            <person name="Shinohara A."/>
            <person name="Yoshida Y."/>
            <person name="Fujiwara M."/>
            <person name="Mori M."/>
            <person name="Tomita M."/>
            <person name="Arakawa K."/>
        </authorList>
    </citation>
    <scope>NUCLEOTIDE SEQUENCE [LARGE SCALE GENOMIC DNA]</scope>
</reference>
<keyword evidence="2" id="KW-1185">Reference proteome</keyword>
<organism evidence="1 2">
    <name type="scientific">Araneus ventricosus</name>
    <name type="common">Orbweaver spider</name>
    <name type="synonym">Epeira ventricosa</name>
    <dbReference type="NCBI Taxonomy" id="182803"/>
    <lineage>
        <taxon>Eukaryota</taxon>
        <taxon>Metazoa</taxon>
        <taxon>Ecdysozoa</taxon>
        <taxon>Arthropoda</taxon>
        <taxon>Chelicerata</taxon>
        <taxon>Arachnida</taxon>
        <taxon>Araneae</taxon>
        <taxon>Araneomorphae</taxon>
        <taxon>Entelegynae</taxon>
        <taxon>Araneoidea</taxon>
        <taxon>Araneidae</taxon>
        <taxon>Araneus</taxon>
    </lineage>
</organism>
<protein>
    <recommendedName>
        <fullName evidence="3">PiggyBac transposable element-derived protein domain-containing protein</fullName>
    </recommendedName>
</protein>